<organism evidence="1 2">
    <name type="scientific">Carpinus fangiana</name>
    <dbReference type="NCBI Taxonomy" id="176857"/>
    <lineage>
        <taxon>Eukaryota</taxon>
        <taxon>Viridiplantae</taxon>
        <taxon>Streptophyta</taxon>
        <taxon>Embryophyta</taxon>
        <taxon>Tracheophyta</taxon>
        <taxon>Spermatophyta</taxon>
        <taxon>Magnoliopsida</taxon>
        <taxon>eudicotyledons</taxon>
        <taxon>Gunneridae</taxon>
        <taxon>Pentapetalae</taxon>
        <taxon>rosids</taxon>
        <taxon>fabids</taxon>
        <taxon>Fagales</taxon>
        <taxon>Betulaceae</taxon>
        <taxon>Carpinus</taxon>
    </lineage>
</organism>
<accession>A0A5N6QD62</accession>
<proteinExistence type="predicted"/>
<gene>
    <name evidence="1" type="ORF">FH972_000891</name>
</gene>
<dbReference type="Proteomes" id="UP000327013">
    <property type="component" value="Chromosome 1"/>
</dbReference>
<reference evidence="1 2" key="1">
    <citation type="submission" date="2019-06" db="EMBL/GenBank/DDBJ databases">
        <title>A chromosomal-level reference genome of Carpinus fangiana (Coryloideae, Betulaceae).</title>
        <authorList>
            <person name="Yang X."/>
            <person name="Wang Z."/>
            <person name="Zhang L."/>
            <person name="Hao G."/>
            <person name="Liu J."/>
            <person name="Yang Y."/>
        </authorList>
    </citation>
    <scope>NUCLEOTIDE SEQUENCE [LARGE SCALE GENOMIC DNA]</scope>
    <source>
        <strain evidence="1">Cfa_2016G</strain>
        <tissue evidence="1">Leaf</tissue>
    </source>
</reference>
<sequence length="170" mass="19034">MPEDVPGDEELENFLVDFPDDFNVDDFLQLEAKANESADSTVIGLEAVDDEEADEEIFLVDEEAADEEPFLEVPFPPEEPPPVATVINPPSLGPVLSSSEEKIIMIRSIADLDRVREMPLDYFTDKKIGFSWALNQPLVEEILEFCRNAGVKWKRIHVEVDGVEELVGSS</sequence>
<evidence type="ECO:0000313" key="1">
    <source>
        <dbReference type="EMBL" id="KAE7996143.1"/>
    </source>
</evidence>
<evidence type="ECO:0000313" key="2">
    <source>
        <dbReference type="Proteomes" id="UP000327013"/>
    </source>
</evidence>
<dbReference type="AlphaFoldDB" id="A0A5N6QD62"/>
<keyword evidence="2" id="KW-1185">Reference proteome</keyword>
<protein>
    <submittedName>
        <fullName evidence="1">Uncharacterized protein</fullName>
    </submittedName>
</protein>
<name>A0A5N6QD62_9ROSI</name>
<dbReference type="EMBL" id="CM017321">
    <property type="protein sequence ID" value="KAE7996143.1"/>
    <property type="molecule type" value="Genomic_DNA"/>
</dbReference>